<dbReference type="InterPro" id="IPR050879">
    <property type="entry name" value="Acyltransferase_3"/>
</dbReference>
<dbReference type="Gene3D" id="3.40.50.1110">
    <property type="entry name" value="SGNH hydrolase"/>
    <property type="match status" value="1"/>
</dbReference>
<keyword evidence="10" id="KW-1185">Reference proteome</keyword>
<keyword evidence="2 9" id="KW-0808">Transferase</keyword>
<dbReference type="EC" id="2.3.1.-" evidence="9"/>
<feature type="compositionally biased region" description="Polar residues" evidence="7">
    <location>
        <begin position="124"/>
        <end position="133"/>
    </location>
</feature>
<dbReference type="GO" id="GO:0009103">
    <property type="term" value="P:lipopolysaccharide biosynthetic process"/>
    <property type="evidence" value="ECO:0007669"/>
    <property type="project" value="TreeGrafter"/>
</dbReference>
<keyword evidence="6 9" id="KW-0012">Acyltransferase</keyword>
<dbReference type="PANTHER" id="PTHR23028:SF53">
    <property type="entry name" value="ACYL_TRANSF_3 DOMAIN-CONTAINING PROTEIN"/>
    <property type="match status" value="1"/>
</dbReference>
<evidence type="ECO:0000256" key="7">
    <source>
        <dbReference type="SAM" id="MobiDB-lite"/>
    </source>
</evidence>
<dbReference type="EMBL" id="LZFO01000017">
    <property type="protein sequence ID" value="OFI05991.1"/>
    <property type="molecule type" value="Genomic_DNA"/>
</dbReference>
<comment type="caution">
    <text evidence="9">The sequence shown here is derived from an EMBL/GenBank/DDBJ whole genome shotgun (WGS) entry which is preliminary data.</text>
</comment>
<dbReference type="CDD" id="cd01840">
    <property type="entry name" value="SGNH_hydrolase_yrhL_like"/>
    <property type="match status" value="1"/>
</dbReference>
<sequence length="325" mass="37181">MCNYFVIIILFPILSWKPLRWIGTRSYGIYFWHYPIMILSTPVYEIGHPLYSRVFLQLALTCIIAEFSYRFIELPLKKFGFKKYYFEGRSLNLSTIVSFIVIISLNVGIISITKAKLNSQKCEASSPGISKTQISKKNMSRSSKNNDTNSNKQNSVISNKNNKENSPEVTKRYTNILAIGDSIMLDIAPNLNKKYNNITINGKIGRQMWQAISLAPNYTTFNASDKVIIIQLGTNGYFTNKQIDELLESFSKAHIFLVNTRVPCSWESKVNKLLKEKSEERDNVTLIDWYSLSSKNPEYFEPDGVHLNPKGSEALVNLISEKLKQ</sequence>
<dbReference type="Proteomes" id="UP000175744">
    <property type="component" value="Unassembled WGS sequence"/>
</dbReference>
<feature type="compositionally biased region" description="Low complexity" evidence="7">
    <location>
        <begin position="135"/>
        <end position="146"/>
    </location>
</feature>
<evidence type="ECO:0000256" key="8">
    <source>
        <dbReference type="SAM" id="Phobius"/>
    </source>
</evidence>
<keyword evidence="5 8" id="KW-0472">Membrane</keyword>
<evidence type="ECO:0000256" key="2">
    <source>
        <dbReference type="ARBA" id="ARBA00022679"/>
    </source>
</evidence>
<evidence type="ECO:0000313" key="10">
    <source>
        <dbReference type="Proteomes" id="UP000175744"/>
    </source>
</evidence>
<dbReference type="PATRIC" id="fig|1121290.3.peg.1354"/>
<feature type="region of interest" description="Disordered" evidence="7">
    <location>
        <begin position="124"/>
        <end position="167"/>
    </location>
</feature>
<dbReference type="STRING" id="1121290.CLAOCE_13720"/>
<keyword evidence="4 8" id="KW-1133">Transmembrane helix</keyword>
<dbReference type="AlphaFoldDB" id="A0A1E8EYC4"/>
<feature type="transmembrane region" description="Helical" evidence="8">
    <location>
        <begin position="50"/>
        <end position="69"/>
    </location>
</feature>
<evidence type="ECO:0000313" key="9">
    <source>
        <dbReference type="EMBL" id="OFI05991.1"/>
    </source>
</evidence>
<dbReference type="PANTHER" id="PTHR23028">
    <property type="entry name" value="ACETYLTRANSFERASE"/>
    <property type="match status" value="1"/>
</dbReference>
<dbReference type="SUPFAM" id="SSF52266">
    <property type="entry name" value="SGNH hydrolase"/>
    <property type="match status" value="1"/>
</dbReference>
<feature type="transmembrane region" description="Helical" evidence="8">
    <location>
        <begin position="90"/>
        <end position="112"/>
    </location>
</feature>
<proteinExistence type="predicted"/>
<evidence type="ECO:0000256" key="3">
    <source>
        <dbReference type="ARBA" id="ARBA00022692"/>
    </source>
</evidence>
<organism evidence="9 10">
    <name type="scientific">Clostridium acetireducens DSM 10703</name>
    <dbReference type="NCBI Taxonomy" id="1121290"/>
    <lineage>
        <taxon>Bacteria</taxon>
        <taxon>Bacillati</taxon>
        <taxon>Bacillota</taxon>
        <taxon>Clostridia</taxon>
        <taxon>Eubacteriales</taxon>
        <taxon>Clostridiaceae</taxon>
        <taxon>Clostridium</taxon>
    </lineage>
</organism>
<gene>
    <name evidence="9" type="primary">oatA</name>
    <name evidence="9" type="ORF">CLOACE_13720</name>
</gene>
<dbReference type="GO" id="GO:0016020">
    <property type="term" value="C:membrane"/>
    <property type="evidence" value="ECO:0007669"/>
    <property type="project" value="TreeGrafter"/>
</dbReference>
<keyword evidence="1" id="KW-1003">Cell membrane</keyword>
<name>A0A1E8EYC4_9CLOT</name>
<reference evidence="9 10" key="1">
    <citation type="submission" date="2016-06" db="EMBL/GenBank/DDBJ databases">
        <title>Genome sequence of Clostridium acetireducens DSM 10703.</title>
        <authorList>
            <person name="Poehlein A."/>
            <person name="Fluechter S."/>
            <person name="Duerre P."/>
            <person name="Daniel R."/>
        </authorList>
    </citation>
    <scope>NUCLEOTIDE SEQUENCE [LARGE SCALE GENOMIC DNA]</scope>
    <source>
        <strain evidence="9 10">DSM 10703</strain>
    </source>
</reference>
<evidence type="ECO:0000256" key="4">
    <source>
        <dbReference type="ARBA" id="ARBA00022989"/>
    </source>
</evidence>
<accession>A0A1E8EYC4</accession>
<dbReference type="GO" id="GO:0016746">
    <property type="term" value="F:acyltransferase activity"/>
    <property type="evidence" value="ECO:0007669"/>
    <property type="project" value="UniProtKB-KW"/>
</dbReference>
<evidence type="ECO:0000256" key="6">
    <source>
        <dbReference type="ARBA" id="ARBA00023315"/>
    </source>
</evidence>
<feature type="compositionally biased region" description="Polar residues" evidence="7">
    <location>
        <begin position="147"/>
        <end position="160"/>
    </location>
</feature>
<dbReference type="InterPro" id="IPR036514">
    <property type="entry name" value="SGNH_hydro_sf"/>
</dbReference>
<evidence type="ECO:0000256" key="5">
    <source>
        <dbReference type="ARBA" id="ARBA00023136"/>
    </source>
</evidence>
<keyword evidence="3 8" id="KW-0812">Transmembrane</keyword>
<protein>
    <submittedName>
        <fullName evidence="9">O-acetyltransferase OatA</fullName>
        <ecNumber evidence="9">2.3.1.-</ecNumber>
    </submittedName>
</protein>
<evidence type="ECO:0000256" key="1">
    <source>
        <dbReference type="ARBA" id="ARBA00022475"/>
    </source>
</evidence>